<evidence type="ECO:0000259" key="5">
    <source>
        <dbReference type="PROSITE" id="PS50280"/>
    </source>
</evidence>
<dbReference type="CDD" id="cd20071">
    <property type="entry name" value="SET_SMYD"/>
    <property type="match status" value="1"/>
</dbReference>
<dbReference type="PANTHER" id="PTHR46402:SF2">
    <property type="entry name" value="HISTONE-LYSINE N-TRIMETHYLTRANSFERASE SMYD5"/>
    <property type="match status" value="1"/>
</dbReference>
<dbReference type="Gene3D" id="2.170.270.10">
    <property type="entry name" value="SET domain"/>
    <property type="match status" value="1"/>
</dbReference>
<evidence type="ECO:0000256" key="3">
    <source>
        <dbReference type="ARBA" id="ARBA00022691"/>
    </source>
</evidence>
<dbReference type="GeneID" id="40317534"/>
<evidence type="ECO:0000256" key="1">
    <source>
        <dbReference type="ARBA" id="ARBA00022603"/>
    </source>
</evidence>
<keyword evidence="7" id="KW-1185">Reference proteome</keyword>
<keyword evidence="3" id="KW-0949">S-adenosyl-L-methionine</keyword>
<feature type="domain" description="SET" evidence="5">
    <location>
        <begin position="3"/>
        <end position="473"/>
    </location>
</feature>
<sequence>MAKFVEVREMGESYGVGTFAMKSFCAGDVVLEEMPLVFAQSLASQRGPAGVRCCRGCGMILATLAVECERLARLAHAAVQERHCVEAERAVGATKNLLKVTGDTSHGGCNEGEVAEIICSPYALQETLKEFAASDFFCRGVLIDDDDDDEGGDSDDDKAEESSERRAPRGARFCSQLCKHRYLHEMGGRFLSAASTAVLQAAVAPAANTTLPPHSLQKPSANTIMCLAAALDAAAVEAAWPSKAHVLATLEYLADSFNERLCLILSLLARCLNDTLQDASISAEQLQSRFAARVQDFVMRFAEGAARPLTEQQRAFLRFSWKCVSRWLDLCCLEATGVAGAPAPFQWLPLQLYLRCFWLTDANVHMFVVLSPLYSLLCQQLPTLQAICRRGGDAGEPSLMRLGRQMGALRELFCVVEPASAHATGVALYDAATKLNHSCVPSARFVPTHGRVRAVVVALRDIERGEEIRSSYVDLSVHTSGAERRAYLLSYYGFSCDCPRCRHT</sequence>
<comment type="caution">
    <text evidence="6">The sequence shown here is derived from an EMBL/GenBank/DDBJ whole genome shotgun (WGS) entry which is preliminary data.</text>
</comment>
<reference evidence="6 7" key="1">
    <citation type="journal article" date="2018" name="BMC Genomics">
        <title>Genomic comparison of Trypanosoma conorhini and Trypanosoma rangeli to Trypanosoma cruzi strains of high and low virulence.</title>
        <authorList>
            <person name="Bradwell K.R."/>
            <person name="Koparde V.N."/>
            <person name="Matveyev A.V."/>
            <person name="Serrano M.G."/>
            <person name="Alves J.M."/>
            <person name="Parikh H."/>
            <person name="Huang B."/>
            <person name="Lee V."/>
            <person name="Espinosa-Alvarez O."/>
            <person name="Ortiz P.A."/>
            <person name="Costa-Martins A.G."/>
            <person name="Teixeira M.M."/>
            <person name="Buck G.A."/>
        </authorList>
    </citation>
    <scope>NUCLEOTIDE SEQUENCE [LARGE SCALE GENOMIC DNA]</scope>
    <source>
        <strain evidence="6 7">025E</strain>
    </source>
</reference>
<keyword evidence="2" id="KW-0808">Transferase</keyword>
<evidence type="ECO:0000256" key="2">
    <source>
        <dbReference type="ARBA" id="ARBA00022679"/>
    </source>
</evidence>
<dbReference type="InterPro" id="IPR001214">
    <property type="entry name" value="SET_dom"/>
</dbReference>
<dbReference type="AlphaFoldDB" id="A0A422PQL8"/>
<dbReference type="PROSITE" id="PS50280">
    <property type="entry name" value="SET"/>
    <property type="match status" value="1"/>
</dbReference>
<evidence type="ECO:0000313" key="7">
    <source>
        <dbReference type="Proteomes" id="UP000284403"/>
    </source>
</evidence>
<dbReference type="SUPFAM" id="SSF82199">
    <property type="entry name" value="SET domain"/>
    <property type="match status" value="1"/>
</dbReference>
<dbReference type="GO" id="GO:0032259">
    <property type="term" value="P:methylation"/>
    <property type="evidence" value="ECO:0007669"/>
    <property type="project" value="UniProtKB-KW"/>
</dbReference>
<dbReference type="GO" id="GO:0042799">
    <property type="term" value="F:histone H4K20 methyltransferase activity"/>
    <property type="evidence" value="ECO:0007669"/>
    <property type="project" value="TreeGrafter"/>
</dbReference>
<dbReference type="PANTHER" id="PTHR46402">
    <property type="entry name" value="SET AND MYND DOMAIN-CONTAINING PROTEIN 5"/>
    <property type="match status" value="1"/>
</dbReference>
<protein>
    <recommendedName>
        <fullName evidence="5">SET domain-containing protein</fullName>
    </recommendedName>
</protein>
<dbReference type="InterPro" id="IPR046341">
    <property type="entry name" value="SET_dom_sf"/>
</dbReference>
<dbReference type="GO" id="GO:0045814">
    <property type="term" value="P:negative regulation of gene expression, epigenetic"/>
    <property type="evidence" value="ECO:0007669"/>
    <property type="project" value="TreeGrafter"/>
</dbReference>
<dbReference type="Pfam" id="PF00856">
    <property type="entry name" value="SET"/>
    <property type="match status" value="1"/>
</dbReference>
<dbReference type="OrthoDB" id="1028014at2759"/>
<name>A0A422PQL8_9TRYP</name>
<accession>A0A422PQL8</accession>
<gene>
    <name evidence="6" type="ORF">Tco025E_03923</name>
</gene>
<dbReference type="Proteomes" id="UP000284403">
    <property type="component" value="Unassembled WGS sequence"/>
</dbReference>
<proteinExistence type="predicted"/>
<evidence type="ECO:0000256" key="4">
    <source>
        <dbReference type="SAM" id="MobiDB-lite"/>
    </source>
</evidence>
<dbReference type="EMBL" id="MKKU01000189">
    <property type="protein sequence ID" value="RNF20033.1"/>
    <property type="molecule type" value="Genomic_DNA"/>
</dbReference>
<feature type="compositionally biased region" description="Acidic residues" evidence="4">
    <location>
        <begin position="147"/>
        <end position="159"/>
    </location>
</feature>
<dbReference type="RefSeq" id="XP_029229058.1">
    <property type="nucleotide sequence ID" value="XM_029370839.1"/>
</dbReference>
<keyword evidence="1" id="KW-0489">Methyltransferase</keyword>
<evidence type="ECO:0000313" key="6">
    <source>
        <dbReference type="EMBL" id="RNF20033.1"/>
    </source>
</evidence>
<organism evidence="6 7">
    <name type="scientific">Trypanosoma conorhini</name>
    <dbReference type="NCBI Taxonomy" id="83891"/>
    <lineage>
        <taxon>Eukaryota</taxon>
        <taxon>Discoba</taxon>
        <taxon>Euglenozoa</taxon>
        <taxon>Kinetoplastea</taxon>
        <taxon>Metakinetoplastina</taxon>
        <taxon>Trypanosomatida</taxon>
        <taxon>Trypanosomatidae</taxon>
        <taxon>Trypanosoma</taxon>
    </lineage>
</organism>
<feature type="region of interest" description="Disordered" evidence="4">
    <location>
        <begin position="147"/>
        <end position="167"/>
    </location>
</feature>